<evidence type="ECO:0000313" key="5">
    <source>
        <dbReference type="EMBL" id="PIK58252.1"/>
    </source>
</evidence>
<reference evidence="5 6" key="1">
    <citation type="journal article" date="2017" name="PLoS Biol.">
        <title>The sea cucumber genome provides insights into morphological evolution and visceral regeneration.</title>
        <authorList>
            <person name="Zhang X."/>
            <person name="Sun L."/>
            <person name="Yuan J."/>
            <person name="Sun Y."/>
            <person name="Gao Y."/>
            <person name="Zhang L."/>
            <person name="Li S."/>
            <person name="Dai H."/>
            <person name="Hamel J.F."/>
            <person name="Liu C."/>
            <person name="Yu Y."/>
            <person name="Liu S."/>
            <person name="Lin W."/>
            <person name="Guo K."/>
            <person name="Jin S."/>
            <person name="Xu P."/>
            <person name="Storey K.B."/>
            <person name="Huan P."/>
            <person name="Zhang T."/>
            <person name="Zhou Y."/>
            <person name="Zhang J."/>
            <person name="Lin C."/>
            <person name="Li X."/>
            <person name="Xing L."/>
            <person name="Huo D."/>
            <person name="Sun M."/>
            <person name="Wang L."/>
            <person name="Mercier A."/>
            <person name="Li F."/>
            <person name="Yang H."/>
            <person name="Xiang J."/>
        </authorList>
    </citation>
    <scope>NUCLEOTIDE SEQUENCE [LARGE SCALE GENOMIC DNA]</scope>
    <source>
        <strain evidence="5">Shaxun</strain>
        <tissue evidence="5">Muscle</tissue>
    </source>
</reference>
<dbReference type="InterPro" id="IPR003598">
    <property type="entry name" value="Ig_sub2"/>
</dbReference>
<evidence type="ECO:0000256" key="1">
    <source>
        <dbReference type="ARBA" id="ARBA00022729"/>
    </source>
</evidence>
<keyword evidence="1" id="KW-0732">Signal</keyword>
<feature type="domain" description="Ig-like" evidence="4">
    <location>
        <begin position="409"/>
        <end position="451"/>
    </location>
</feature>
<dbReference type="InterPro" id="IPR013098">
    <property type="entry name" value="Ig_I-set"/>
</dbReference>
<keyword evidence="5" id="KW-0418">Kinase</keyword>
<dbReference type="Pfam" id="PF07679">
    <property type="entry name" value="I-set"/>
    <property type="match status" value="1"/>
</dbReference>
<dbReference type="InterPro" id="IPR007110">
    <property type="entry name" value="Ig-like_dom"/>
</dbReference>
<comment type="caution">
    <text evidence="5">The sequence shown here is derived from an EMBL/GenBank/DDBJ whole genome shotgun (WGS) entry which is preliminary data.</text>
</comment>
<dbReference type="PANTHER" id="PTHR45080">
    <property type="entry name" value="CONTACTIN 5"/>
    <property type="match status" value="1"/>
</dbReference>
<dbReference type="GO" id="GO:0005886">
    <property type="term" value="C:plasma membrane"/>
    <property type="evidence" value="ECO:0007669"/>
    <property type="project" value="TreeGrafter"/>
</dbReference>
<dbReference type="Proteomes" id="UP000230750">
    <property type="component" value="Unassembled WGS sequence"/>
</dbReference>
<dbReference type="GO" id="GO:0043025">
    <property type="term" value="C:neuronal cell body"/>
    <property type="evidence" value="ECO:0007669"/>
    <property type="project" value="TreeGrafter"/>
</dbReference>
<feature type="domain" description="Ig-like" evidence="4">
    <location>
        <begin position="217"/>
        <end position="310"/>
    </location>
</feature>
<dbReference type="InterPro" id="IPR036179">
    <property type="entry name" value="Ig-like_dom_sf"/>
</dbReference>
<evidence type="ECO:0000256" key="3">
    <source>
        <dbReference type="ARBA" id="ARBA00023319"/>
    </source>
</evidence>
<dbReference type="PROSITE" id="PS50835">
    <property type="entry name" value="IG_LIKE"/>
    <property type="match status" value="4"/>
</dbReference>
<dbReference type="GO" id="GO:0016301">
    <property type="term" value="F:kinase activity"/>
    <property type="evidence" value="ECO:0007669"/>
    <property type="project" value="UniProtKB-KW"/>
</dbReference>
<evidence type="ECO:0000256" key="2">
    <source>
        <dbReference type="ARBA" id="ARBA00023157"/>
    </source>
</evidence>
<evidence type="ECO:0000259" key="4">
    <source>
        <dbReference type="PROSITE" id="PS50835"/>
    </source>
</evidence>
<dbReference type="STRING" id="307972.A0A2G8LDD9"/>
<gene>
    <name evidence="5" type="ORF">BSL78_04839</name>
</gene>
<dbReference type="Gene3D" id="2.60.40.10">
    <property type="entry name" value="Immunoglobulins"/>
    <property type="match status" value="5"/>
</dbReference>
<dbReference type="EMBL" id="MRZV01000118">
    <property type="protein sequence ID" value="PIK58252.1"/>
    <property type="molecule type" value="Genomic_DNA"/>
</dbReference>
<dbReference type="GO" id="GO:0008046">
    <property type="term" value="F:axon guidance receptor activity"/>
    <property type="evidence" value="ECO:0007669"/>
    <property type="project" value="TreeGrafter"/>
</dbReference>
<dbReference type="GO" id="GO:0050808">
    <property type="term" value="P:synapse organization"/>
    <property type="evidence" value="ECO:0007669"/>
    <property type="project" value="TreeGrafter"/>
</dbReference>
<dbReference type="Pfam" id="PF13927">
    <property type="entry name" value="Ig_3"/>
    <property type="match status" value="3"/>
</dbReference>
<keyword evidence="2" id="KW-1015">Disulfide bond</keyword>
<dbReference type="InterPro" id="IPR050958">
    <property type="entry name" value="Cell_Adh-Cytoskel_Orgn"/>
</dbReference>
<keyword evidence="3" id="KW-0393">Immunoglobulin domain</keyword>
<sequence>MITGTVVDVLEVYPPALCNTLAVSLTQLDALSFQAEPIGQDVIQGATVILPCSVDEKDVTFEWTLDNDNVDSLPGISIQDGNLVIASVDKDAHSGEFRCVVSSSNQNQPLISQPARLRISWISSSARISLKTPDDPSLIQEGSTVLMTCKANGDIVPVFTFYRDSTELSTGSSNRLRLQAVSTSDNGVYSCKAENRAGVVWTTGANITINILGSDYPTIVVEPEDQMVLLGGVAIFHCQFSGSPPPPVEWYTSTSVDSDGVLSNETGTTTLFLNGTLVLRDVQRYDEGRYNCLCKSPFGEPTVTADLTVARVEPLPQLEAIVVPEGSPQTRSCRYPTGVVGGLPKPTLQWTREGGSLSSDQTERVHVRNGSILVFDGILKSDEGNYTCTSSNLAGTVTSTLEITVATKPVFTLSPSSVVVKESQTAQLDCQADSDPKPTIKWVYNNVDLNQ</sequence>
<dbReference type="FunFam" id="2.60.40.10:FF:000032">
    <property type="entry name" value="palladin isoform X1"/>
    <property type="match status" value="1"/>
</dbReference>
<evidence type="ECO:0000313" key="6">
    <source>
        <dbReference type="Proteomes" id="UP000230750"/>
    </source>
</evidence>
<keyword evidence="5" id="KW-0808">Transferase</keyword>
<feature type="non-terminal residue" evidence="5">
    <location>
        <position position="451"/>
    </location>
</feature>
<protein>
    <submittedName>
        <fullName evidence="5">Putative inactive tyrosine-protein kinase 7</fullName>
    </submittedName>
</protein>
<dbReference type="PANTHER" id="PTHR45080:SF8">
    <property type="entry name" value="IG-LIKE DOMAIN-CONTAINING PROTEIN"/>
    <property type="match status" value="1"/>
</dbReference>
<dbReference type="OrthoDB" id="2413561at2759"/>
<feature type="domain" description="Ig-like" evidence="4">
    <location>
        <begin position="74"/>
        <end position="208"/>
    </location>
</feature>
<organism evidence="5 6">
    <name type="scientific">Stichopus japonicus</name>
    <name type="common">Sea cucumber</name>
    <dbReference type="NCBI Taxonomy" id="307972"/>
    <lineage>
        <taxon>Eukaryota</taxon>
        <taxon>Metazoa</taxon>
        <taxon>Echinodermata</taxon>
        <taxon>Eleutherozoa</taxon>
        <taxon>Echinozoa</taxon>
        <taxon>Holothuroidea</taxon>
        <taxon>Aspidochirotacea</taxon>
        <taxon>Aspidochirotida</taxon>
        <taxon>Stichopodidae</taxon>
        <taxon>Apostichopus</taxon>
    </lineage>
</organism>
<name>A0A2G8LDD9_STIJA</name>
<dbReference type="GO" id="GO:0030424">
    <property type="term" value="C:axon"/>
    <property type="evidence" value="ECO:0007669"/>
    <property type="project" value="TreeGrafter"/>
</dbReference>
<dbReference type="SUPFAM" id="SSF48726">
    <property type="entry name" value="Immunoglobulin"/>
    <property type="match status" value="5"/>
</dbReference>
<keyword evidence="6" id="KW-1185">Reference proteome</keyword>
<dbReference type="InterPro" id="IPR003599">
    <property type="entry name" value="Ig_sub"/>
</dbReference>
<proteinExistence type="predicted"/>
<dbReference type="GO" id="GO:0007156">
    <property type="term" value="P:homophilic cell adhesion via plasma membrane adhesion molecules"/>
    <property type="evidence" value="ECO:0007669"/>
    <property type="project" value="TreeGrafter"/>
</dbReference>
<feature type="domain" description="Ig-like" evidence="4">
    <location>
        <begin position="316"/>
        <end position="404"/>
    </location>
</feature>
<accession>A0A2G8LDD9</accession>
<dbReference type="AlphaFoldDB" id="A0A2G8LDD9"/>
<dbReference type="InterPro" id="IPR013783">
    <property type="entry name" value="Ig-like_fold"/>
</dbReference>
<dbReference type="SMART" id="SM00409">
    <property type="entry name" value="IG"/>
    <property type="match status" value="4"/>
</dbReference>
<dbReference type="SMART" id="SM00408">
    <property type="entry name" value="IGc2"/>
    <property type="match status" value="4"/>
</dbReference>